<accession>A0A7K9Z2H3</accession>
<dbReference type="OrthoDB" id="431588at2759"/>
<feature type="non-terminal residue" evidence="2">
    <location>
        <position position="1"/>
    </location>
</feature>
<evidence type="ECO:0000313" key="2">
    <source>
        <dbReference type="EMBL" id="NXJ16398.1"/>
    </source>
</evidence>
<name>A0A7K9Z2H3_9GALL</name>
<dbReference type="InterPro" id="IPR027914">
    <property type="entry name" value="DUF4456"/>
</dbReference>
<dbReference type="AlphaFoldDB" id="A0A7K9Z2H3"/>
<feature type="non-terminal residue" evidence="2">
    <location>
        <position position="90"/>
    </location>
</feature>
<comment type="caution">
    <text evidence="2">The sequence shown here is derived from an EMBL/GenBank/DDBJ whole genome shotgun (WGS) entry which is preliminary data.</text>
</comment>
<dbReference type="Pfam" id="PF14644">
    <property type="entry name" value="DUF4456"/>
    <property type="match status" value="1"/>
</dbReference>
<reference evidence="2 3" key="1">
    <citation type="submission" date="2019-09" db="EMBL/GenBank/DDBJ databases">
        <title>Bird 10,000 Genomes (B10K) Project - Family phase.</title>
        <authorList>
            <person name="Zhang G."/>
        </authorList>
    </citation>
    <scope>NUCLEOTIDE SEQUENCE [LARGE SCALE GENOMIC DNA]</scope>
    <source>
        <strain evidence="2">B10K-DU-001-53</strain>
        <tissue evidence="2">Muscle</tissue>
    </source>
</reference>
<dbReference type="Proteomes" id="UP000522663">
    <property type="component" value="Unassembled WGS sequence"/>
</dbReference>
<protein>
    <submittedName>
        <fullName evidence="2">CC180 protein</fullName>
    </submittedName>
</protein>
<feature type="domain" description="DUF4456" evidence="1">
    <location>
        <begin position="1"/>
        <end position="88"/>
    </location>
</feature>
<gene>
    <name evidence="2" type="primary">Ccdc180_0</name>
    <name evidence="2" type="ORF">ODOGUJ_R08874</name>
</gene>
<keyword evidence="3" id="KW-1185">Reference proteome</keyword>
<evidence type="ECO:0000313" key="3">
    <source>
        <dbReference type="Proteomes" id="UP000522663"/>
    </source>
</evidence>
<organism evidence="2 3">
    <name type="scientific">Odontophorus gujanensis</name>
    <name type="common">marbled wood quail</name>
    <dbReference type="NCBI Taxonomy" id="886794"/>
    <lineage>
        <taxon>Eukaryota</taxon>
        <taxon>Metazoa</taxon>
        <taxon>Chordata</taxon>
        <taxon>Craniata</taxon>
        <taxon>Vertebrata</taxon>
        <taxon>Euteleostomi</taxon>
        <taxon>Archelosauria</taxon>
        <taxon>Archosauria</taxon>
        <taxon>Dinosauria</taxon>
        <taxon>Saurischia</taxon>
        <taxon>Theropoda</taxon>
        <taxon>Coelurosauria</taxon>
        <taxon>Aves</taxon>
        <taxon>Neognathae</taxon>
        <taxon>Galloanserae</taxon>
        <taxon>Galliformes</taxon>
        <taxon>Odontophoridae</taxon>
        <taxon>Odontophorus</taxon>
    </lineage>
</organism>
<sequence>MPEDLPETFERCAEVLRQNLLSYQSQTDDYYNSCLKEFWDQLKLFEEDLSYVSQLAIDGLLKEHEQKLSYDTSNIQHSFNQQLEEWRRVK</sequence>
<dbReference type="EMBL" id="VXAB01014046">
    <property type="protein sequence ID" value="NXJ16398.1"/>
    <property type="molecule type" value="Genomic_DNA"/>
</dbReference>
<proteinExistence type="predicted"/>
<evidence type="ECO:0000259" key="1">
    <source>
        <dbReference type="Pfam" id="PF14644"/>
    </source>
</evidence>